<feature type="transmembrane region" description="Helical" evidence="1">
    <location>
        <begin position="21"/>
        <end position="44"/>
    </location>
</feature>
<dbReference type="GO" id="GO:0016491">
    <property type="term" value="F:oxidoreductase activity"/>
    <property type="evidence" value="ECO:0007669"/>
    <property type="project" value="InterPro"/>
</dbReference>
<dbReference type="EMBL" id="QOIL01000013">
    <property type="protein sequence ID" value="RCG28587.1"/>
    <property type="molecule type" value="Genomic_DNA"/>
</dbReference>
<organism evidence="2 3">
    <name type="scientific">Sphaerisporangium album</name>
    <dbReference type="NCBI Taxonomy" id="509200"/>
    <lineage>
        <taxon>Bacteria</taxon>
        <taxon>Bacillati</taxon>
        <taxon>Actinomycetota</taxon>
        <taxon>Actinomycetes</taxon>
        <taxon>Streptosporangiales</taxon>
        <taxon>Streptosporangiaceae</taxon>
        <taxon>Sphaerisporangium</taxon>
    </lineage>
</organism>
<keyword evidence="1" id="KW-0812">Transmembrane</keyword>
<dbReference type="InterPro" id="IPR037165">
    <property type="entry name" value="AldOxase/xan_DH_Mopterin-bd_sf"/>
</dbReference>
<comment type="caution">
    <text evidence="2">The sequence shown here is derived from an EMBL/GenBank/DDBJ whole genome shotgun (WGS) entry which is preliminary data.</text>
</comment>
<keyword evidence="1" id="KW-1133">Transmembrane helix</keyword>
<keyword evidence="3" id="KW-1185">Reference proteome</keyword>
<reference evidence="2 3" key="1">
    <citation type="submission" date="2018-06" db="EMBL/GenBank/DDBJ databases">
        <title>Sphaerisporangium craniellae sp. nov., isolated from a marine sponge in the South China Sea.</title>
        <authorList>
            <person name="Li L."/>
        </authorList>
    </citation>
    <scope>NUCLEOTIDE SEQUENCE [LARGE SCALE GENOMIC DNA]</scope>
    <source>
        <strain evidence="2 3">CCTCC AA 208026</strain>
    </source>
</reference>
<dbReference type="SUPFAM" id="SSF56003">
    <property type="entry name" value="Molybdenum cofactor-binding domain"/>
    <property type="match status" value="1"/>
</dbReference>
<evidence type="ECO:0000313" key="3">
    <source>
        <dbReference type="Proteomes" id="UP000253094"/>
    </source>
</evidence>
<name>A0A367FFW5_9ACTN</name>
<dbReference type="AlphaFoldDB" id="A0A367FFW5"/>
<dbReference type="Proteomes" id="UP000253094">
    <property type="component" value="Unassembled WGS sequence"/>
</dbReference>
<protein>
    <submittedName>
        <fullName evidence="2">Uncharacterized protein</fullName>
    </submittedName>
</protein>
<dbReference type="Gene3D" id="3.30.365.10">
    <property type="entry name" value="Aldehyde oxidase/xanthine dehydrogenase, molybdopterin binding domain"/>
    <property type="match status" value="1"/>
</dbReference>
<proteinExistence type="predicted"/>
<sequence length="63" mass="6718">MARRRLRPAGADDRRRTRWRGALGLLGIGEVGITGAAAAVANAVRHATGKRVLDLSVTLDKLL</sequence>
<evidence type="ECO:0000256" key="1">
    <source>
        <dbReference type="SAM" id="Phobius"/>
    </source>
</evidence>
<evidence type="ECO:0000313" key="2">
    <source>
        <dbReference type="EMBL" id="RCG28587.1"/>
    </source>
</evidence>
<gene>
    <name evidence="2" type="ORF">DQ384_22825</name>
</gene>
<accession>A0A367FFW5</accession>
<keyword evidence="1" id="KW-0472">Membrane</keyword>